<accession>A0A8J9V9P7</accession>
<reference evidence="2" key="1">
    <citation type="submission" date="2021-12" db="EMBL/GenBank/DDBJ databases">
        <authorList>
            <person name="Martin H S."/>
        </authorList>
    </citation>
    <scope>NUCLEOTIDE SEQUENCE</scope>
</reference>
<keyword evidence="3" id="KW-1185">Reference proteome</keyword>
<protein>
    <recommendedName>
        <fullName evidence="4">Nucleolar protein 4</fullName>
    </recommendedName>
</protein>
<feature type="non-terminal residue" evidence="2">
    <location>
        <position position="389"/>
    </location>
</feature>
<evidence type="ECO:0008006" key="4">
    <source>
        <dbReference type="Google" id="ProtNLM"/>
    </source>
</evidence>
<proteinExistence type="predicted"/>
<feature type="region of interest" description="Disordered" evidence="1">
    <location>
        <begin position="78"/>
        <end position="98"/>
    </location>
</feature>
<evidence type="ECO:0000313" key="2">
    <source>
        <dbReference type="EMBL" id="CAH0717908.1"/>
    </source>
</evidence>
<feature type="compositionally biased region" description="Basic and acidic residues" evidence="1">
    <location>
        <begin position="176"/>
        <end position="194"/>
    </location>
</feature>
<dbReference type="OrthoDB" id="6371073at2759"/>
<sequence length="389" mass="44587">MSVFFLLQNAPNQEPVYRKVAVVENFFDIIYTVHVELEGRPGKHAGQKRTYRTITETYAFLPREAVTRFLTGCAECARRPRSASPPPLPTPSPSPTRHPTYLPFLPHCQPEYTRNWESEIDAAQNYAFEPKYDYTDLQPLKKVDSPKPPEEEEPTYIELTTKKTNGFDTPIFNTEPFREEQPVRTDPEIDKDDSVIDVEDVQPDSPPPLVPKEEIQEESNENIKTEEENDKTDRKEKKYNPLDVVNLTSKDPPKSRSPPRKKLLPSSIEYPHSYSRFPRPWRPDGGVFYGDDVDYSVPITTAYLKHMRSMGCHDRMDLDNKSLGSTFSTAFLPKGQSDRKRVRSLRPPKVPPHRSATCKIDWGSFSPLLPPCGIFVPPSFFSDTKDKVL</sequence>
<gene>
    <name evidence="2" type="ORF">BINO364_LOCUS4464</name>
</gene>
<dbReference type="Proteomes" id="UP000838878">
    <property type="component" value="Chromosome 12"/>
</dbReference>
<evidence type="ECO:0000313" key="3">
    <source>
        <dbReference type="Proteomes" id="UP000838878"/>
    </source>
</evidence>
<feature type="region of interest" description="Disordered" evidence="1">
    <location>
        <begin position="165"/>
        <end position="267"/>
    </location>
</feature>
<evidence type="ECO:0000256" key="1">
    <source>
        <dbReference type="SAM" id="MobiDB-lite"/>
    </source>
</evidence>
<organism evidence="2 3">
    <name type="scientific">Brenthis ino</name>
    <name type="common">lesser marbled fritillary</name>
    <dbReference type="NCBI Taxonomy" id="405034"/>
    <lineage>
        <taxon>Eukaryota</taxon>
        <taxon>Metazoa</taxon>
        <taxon>Ecdysozoa</taxon>
        <taxon>Arthropoda</taxon>
        <taxon>Hexapoda</taxon>
        <taxon>Insecta</taxon>
        <taxon>Pterygota</taxon>
        <taxon>Neoptera</taxon>
        <taxon>Endopterygota</taxon>
        <taxon>Lepidoptera</taxon>
        <taxon>Glossata</taxon>
        <taxon>Ditrysia</taxon>
        <taxon>Papilionoidea</taxon>
        <taxon>Nymphalidae</taxon>
        <taxon>Heliconiinae</taxon>
        <taxon>Argynnini</taxon>
        <taxon>Brenthis</taxon>
    </lineage>
</organism>
<dbReference type="EMBL" id="OV170232">
    <property type="protein sequence ID" value="CAH0717908.1"/>
    <property type="molecule type" value="Genomic_DNA"/>
</dbReference>
<name>A0A8J9V9P7_9NEOP</name>
<feature type="compositionally biased region" description="Basic and acidic residues" evidence="1">
    <location>
        <begin position="221"/>
        <end position="240"/>
    </location>
</feature>
<feature type="compositionally biased region" description="Pro residues" evidence="1">
    <location>
        <begin position="83"/>
        <end position="96"/>
    </location>
</feature>
<dbReference type="AlphaFoldDB" id="A0A8J9V9P7"/>